<protein>
    <submittedName>
        <fullName evidence="2">Uncharacterized protein</fullName>
    </submittedName>
</protein>
<evidence type="ECO:0000256" key="1">
    <source>
        <dbReference type="SAM" id="MobiDB-lite"/>
    </source>
</evidence>
<sequence>MQEAKTFVSAAAAADADAVIPSPPQQETPGKGDGINEEGTYSASKTLQAKQQNTTRPSTLLFLQGADKQQIIPQQLNLHMQQQRQQQLQLLQQQRQQQQQQQQQMQQQQQQQQQQLQQQKQQQETSP</sequence>
<gene>
    <name evidence="2" type="ORF">EPH_0056070</name>
</gene>
<dbReference type="EMBL" id="HG692551">
    <property type="protein sequence ID" value="CDI83140.1"/>
    <property type="molecule type" value="Genomic_DNA"/>
</dbReference>
<feature type="region of interest" description="Disordered" evidence="1">
    <location>
        <begin position="1"/>
        <end position="59"/>
    </location>
</feature>
<reference evidence="2" key="1">
    <citation type="submission" date="2013-10" db="EMBL/GenBank/DDBJ databases">
        <title>Genomic analysis of the causative agents of coccidiosis in chickens.</title>
        <authorList>
            <person name="Reid A.J."/>
            <person name="Blake D."/>
            <person name="Billington K."/>
            <person name="Browne H."/>
            <person name="Dunn M."/>
            <person name="Hung S."/>
            <person name="Kawahara F."/>
            <person name="Miranda-Saavedra D."/>
            <person name="Mourier T."/>
            <person name="Nagra H."/>
            <person name="Otto T.D."/>
            <person name="Rawlings N."/>
            <person name="Sanchez A."/>
            <person name="Sanders M."/>
            <person name="Subramaniam C."/>
            <person name="Tay Y."/>
            <person name="Dear P."/>
            <person name="Doerig C."/>
            <person name="Gruber A."/>
            <person name="Parkinson J."/>
            <person name="Shirley M."/>
            <person name="Wan K.L."/>
            <person name="Berriman M."/>
            <person name="Tomley F."/>
            <person name="Pain A."/>
        </authorList>
    </citation>
    <scope>NUCLEOTIDE SEQUENCE [LARGE SCALE GENOMIC DNA]</scope>
    <source>
        <strain evidence="2">Houghton</strain>
    </source>
</reference>
<accession>U6GSI1</accession>
<evidence type="ECO:0000313" key="2">
    <source>
        <dbReference type="EMBL" id="CDI83140.1"/>
    </source>
</evidence>
<keyword evidence="3" id="KW-1185">Reference proteome</keyword>
<feature type="region of interest" description="Disordered" evidence="1">
    <location>
        <begin position="82"/>
        <end position="127"/>
    </location>
</feature>
<dbReference type="VEuPathDB" id="ToxoDB:EPH_0056070"/>
<name>U6GSI1_9EIME</name>
<dbReference type="Proteomes" id="UP000018201">
    <property type="component" value="Unassembled WGS sequence"/>
</dbReference>
<proteinExistence type="predicted"/>
<dbReference type="AlphaFoldDB" id="U6GSI1"/>
<organism evidence="2 3">
    <name type="scientific">Eimeria praecox</name>
    <dbReference type="NCBI Taxonomy" id="51316"/>
    <lineage>
        <taxon>Eukaryota</taxon>
        <taxon>Sar</taxon>
        <taxon>Alveolata</taxon>
        <taxon>Apicomplexa</taxon>
        <taxon>Conoidasida</taxon>
        <taxon>Coccidia</taxon>
        <taxon>Eucoccidiorida</taxon>
        <taxon>Eimeriorina</taxon>
        <taxon>Eimeriidae</taxon>
        <taxon>Eimeria</taxon>
    </lineage>
</organism>
<reference evidence="2" key="2">
    <citation type="submission" date="2013-10" db="EMBL/GenBank/DDBJ databases">
        <authorList>
            <person name="Aslett M."/>
        </authorList>
    </citation>
    <scope>NUCLEOTIDE SEQUENCE [LARGE SCALE GENOMIC DNA]</scope>
    <source>
        <strain evidence="2">Houghton</strain>
    </source>
</reference>
<feature type="compositionally biased region" description="Polar residues" evidence="1">
    <location>
        <begin position="39"/>
        <end position="58"/>
    </location>
</feature>
<evidence type="ECO:0000313" key="3">
    <source>
        <dbReference type="Proteomes" id="UP000018201"/>
    </source>
</evidence>